<proteinExistence type="predicted"/>
<organism evidence="1 2">
    <name type="scientific">Mycobacterium indicus pranii (strain DSM 45239 / MTCC 9506)</name>
    <dbReference type="NCBI Taxonomy" id="1232724"/>
    <lineage>
        <taxon>Bacteria</taxon>
        <taxon>Bacillati</taxon>
        <taxon>Actinomycetota</taxon>
        <taxon>Actinomycetes</taxon>
        <taxon>Mycobacteriales</taxon>
        <taxon>Mycobacteriaceae</taxon>
        <taxon>Mycobacterium</taxon>
        <taxon>Mycobacterium avium complex (MAC)</taxon>
    </lineage>
</organism>
<dbReference type="AlphaFoldDB" id="J9WDG0"/>
<name>J9WDG0_MYCIP</name>
<dbReference type="Proteomes" id="UP000007329">
    <property type="component" value="Chromosome"/>
</dbReference>
<dbReference type="HOGENOM" id="CLU_3186050_0_0_11"/>
<evidence type="ECO:0000313" key="1">
    <source>
        <dbReference type="EMBL" id="AFS12467.1"/>
    </source>
</evidence>
<sequence length="46" mass="5063">MPSSPPPHETPSRCCQFAPCDRHQCGGNAPFQSKNWAAAMDFNQLT</sequence>
<dbReference type="EMBL" id="CP002275">
    <property type="protein sequence ID" value="AFS12467.1"/>
    <property type="molecule type" value="Genomic_DNA"/>
</dbReference>
<protein>
    <submittedName>
        <fullName evidence="1">Uncharacterized protein</fullName>
    </submittedName>
</protein>
<evidence type="ECO:0000313" key="2">
    <source>
        <dbReference type="Proteomes" id="UP000007329"/>
    </source>
</evidence>
<gene>
    <name evidence="1" type="ORF">MIP_00686</name>
</gene>
<reference evidence="1 2" key="2">
    <citation type="journal article" date="2012" name="Nucleic Acids Res.">
        <title>Massive gene acquisitions in Mycobacterium indicus pranii provide a perspective on mycobacterial evolution.</title>
        <authorList>
            <person name="Saini V."/>
            <person name="Raghuvanshi S."/>
            <person name="Khurana J.P."/>
            <person name="Ahmed N."/>
            <person name="Hasnain S.E."/>
            <person name="Tyagi A.K."/>
            <person name="Tyagi A.K."/>
        </authorList>
    </citation>
    <scope>NUCLEOTIDE SEQUENCE [LARGE SCALE GENOMIC DNA]</scope>
    <source>
        <strain evidence="2">DSM 45239 / MTCC 9506</strain>
    </source>
</reference>
<accession>J9WDG0</accession>
<dbReference type="PATRIC" id="fig|1232724.3.peg.490"/>
<dbReference type="KEGG" id="mid:MIP_00686"/>
<reference evidence="1 2" key="1">
    <citation type="journal article" date="2007" name="PLoS ONE">
        <title>Molecular analysis of a leprosy immunotherapeutic bacillus provides insights into Mycobacterium evolution.</title>
        <authorList>
            <person name="Ahmed N."/>
            <person name="Saini V."/>
            <person name="Raghuvanshi S."/>
            <person name="Khurana J.P."/>
            <person name="Tyagi A.K."/>
            <person name="Tyagi A.K."/>
            <person name="Hasnain S.E."/>
        </authorList>
    </citation>
    <scope>NUCLEOTIDE SEQUENCE [LARGE SCALE GENOMIC DNA]</scope>
    <source>
        <strain evidence="1">MTCC 9506</strain>
    </source>
</reference>